<reference evidence="5" key="1">
    <citation type="submission" date="2025-08" db="UniProtKB">
        <authorList>
            <consortium name="Ensembl"/>
        </authorList>
    </citation>
    <scope>IDENTIFICATION</scope>
</reference>
<protein>
    <recommendedName>
        <fullName evidence="2">L-amino-acid oxidase</fullName>
        <ecNumber evidence="2">1.4.3.2</ecNumber>
    </recommendedName>
</protein>
<dbReference type="GO" id="GO:0008480">
    <property type="term" value="F:sarcosine dehydrogenase activity"/>
    <property type="evidence" value="ECO:0007669"/>
    <property type="project" value="TreeGrafter"/>
</dbReference>
<dbReference type="FunFam" id="3.30.9.10:FF:000046">
    <property type="entry name" value="Sarcosine dehydrogenase"/>
    <property type="match status" value="1"/>
</dbReference>
<dbReference type="GO" id="GO:1901053">
    <property type="term" value="P:sarcosine catabolic process"/>
    <property type="evidence" value="ECO:0007669"/>
    <property type="project" value="TreeGrafter"/>
</dbReference>
<name>A0A8D0HRA5_SPHPU</name>
<dbReference type="InterPro" id="IPR036188">
    <property type="entry name" value="FAD/NAD-bd_sf"/>
</dbReference>
<evidence type="ECO:0000256" key="2">
    <source>
        <dbReference type="ARBA" id="ARBA00012806"/>
    </source>
</evidence>
<accession>A0A8D0HRA5</accession>
<dbReference type="InterPro" id="IPR006076">
    <property type="entry name" value="FAD-dep_OxRdtase"/>
</dbReference>
<evidence type="ECO:0000256" key="1">
    <source>
        <dbReference type="ARBA" id="ARBA00005465"/>
    </source>
</evidence>
<dbReference type="EC" id="1.4.3.2" evidence="2"/>
<dbReference type="Proteomes" id="UP000694392">
    <property type="component" value="Unplaced"/>
</dbReference>
<organism evidence="5 6">
    <name type="scientific">Sphenodon punctatus</name>
    <name type="common">Tuatara</name>
    <name type="synonym">Hatteria punctata</name>
    <dbReference type="NCBI Taxonomy" id="8508"/>
    <lineage>
        <taxon>Eukaryota</taxon>
        <taxon>Metazoa</taxon>
        <taxon>Chordata</taxon>
        <taxon>Craniata</taxon>
        <taxon>Vertebrata</taxon>
        <taxon>Euteleostomi</taxon>
        <taxon>Lepidosauria</taxon>
        <taxon>Sphenodontia</taxon>
        <taxon>Sphenodontidae</taxon>
        <taxon>Sphenodon</taxon>
    </lineage>
</organism>
<evidence type="ECO:0000313" key="5">
    <source>
        <dbReference type="Ensembl" id="ENSSPUP00000022818.1"/>
    </source>
</evidence>
<dbReference type="Gene3D" id="3.50.50.60">
    <property type="entry name" value="FAD/NAD(P)-binding domain"/>
    <property type="match status" value="1"/>
</dbReference>
<dbReference type="AlphaFoldDB" id="A0A8D0HRA5"/>
<evidence type="ECO:0000313" key="6">
    <source>
        <dbReference type="Proteomes" id="UP000694392"/>
    </source>
</evidence>
<feature type="domain" description="FAD dependent oxidoreductase" evidence="4">
    <location>
        <begin position="5"/>
        <end position="230"/>
    </location>
</feature>
<evidence type="ECO:0000256" key="3">
    <source>
        <dbReference type="ARBA" id="ARBA00023180"/>
    </source>
</evidence>
<gene>
    <name evidence="5" type="primary">SARDH</name>
</gene>
<dbReference type="GO" id="GO:0005759">
    <property type="term" value="C:mitochondrial matrix"/>
    <property type="evidence" value="ECO:0007669"/>
    <property type="project" value="TreeGrafter"/>
</dbReference>
<reference evidence="5" key="2">
    <citation type="submission" date="2025-09" db="UniProtKB">
        <authorList>
            <consortium name="Ensembl"/>
        </authorList>
    </citation>
    <scope>IDENTIFICATION</scope>
</reference>
<keyword evidence="6" id="KW-1185">Reference proteome</keyword>
<dbReference type="SUPFAM" id="SSF51905">
    <property type="entry name" value="FAD/NAD(P)-binding domain"/>
    <property type="match status" value="1"/>
</dbReference>
<dbReference type="GeneTree" id="ENSGT00940000157589"/>
<dbReference type="Gene3D" id="3.30.9.10">
    <property type="entry name" value="D-Amino Acid Oxidase, subunit A, domain 2"/>
    <property type="match status" value="1"/>
</dbReference>
<dbReference type="Ensembl" id="ENSSPUT00000024326.1">
    <property type="protein sequence ID" value="ENSSPUP00000022818.1"/>
    <property type="gene ID" value="ENSSPUG00000017493.1"/>
</dbReference>
<dbReference type="Pfam" id="PF01266">
    <property type="entry name" value="DAO"/>
    <property type="match status" value="1"/>
</dbReference>
<keyword evidence="3" id="KW-0325">Glycoprotein</keyword>
<proteinExistence type="inferred from homology"/>
<dbReference type="GO" id="GO:0001716">
    <property type="term" value="F:L-amino-acid oxidase activity"/>
    <property type="evidence" value="ECO:0007669"/>
    <property type="project" value="UniProtKB-EC"/>
</dbReference>
<comment type="similarity">
    <text evidence="1">Belongs to the flavin monoamine oxidase family. FIG1 subfamily.</text>
</comment>
<sequence>MGVTNIVLLERDRLTSGTTWHTAGLLWQLRPSDVEVELLAHTREVVSRDLEQETGLHTGWIQNGGLFIASNKQRLDEYKRLMSLGKVYGVESYVLSPAETKDLYPLMNVDDLYGTLYVPKDGTMDPAGTCTTLARAASARGALDSFPVQGSDQDSAGLQAGHGSFQSAWAQILGRMAGVRVPLVAMHHAYVVTERIEGIQNMPNVRDHDASVYLRLQGDALSVGGYESNPIFWEEVSGIPRKEKARCRGKPSTEKVGCVWGRFVFSLPPSLRL</sequence>
<evidence type="ECO:0000259" key="4">
    <source>
        <dbReference type="Pfam" id="PF01266"/>
    </source>
</evidence>
<dbReference type="PANTHER" id="PTHR13847">
    <property type="entry name" value="SARCOSINE DEHYDROGENASE-RELATED"/>
    <property type="match status" value="1"/>
</dbReference>
<dbReference type="PANTHER" id="PTHR13847:SF200">
    <property type="entry name" value="SARCOSINE DEHYDROGENASE, MITOCHONDRIAL"/>
    <property type="match status" value="1"/>
</dbReference>